<reference evidence="3 4" key="1">
    <citation type="submission" date="2019-02" db="EMBL/GenBank/DDBJ databases">
        <title>Deep-cultivation of Planctomycetes and their phenomic and genomic characterization uncovers novel biology.</title>
        <authorList>
            <person name="Wiegand S."/>
            <person name="Jogler M."/>
            <person name="Boedeker C."/>
            <person name="Pinto D."/>
            <person name="Vollmers J."/>
            <person name="Rivas-Marin E."/>
            <person name="Kohn T."/>
            <person name="Peeters S.H."/>
            <person name="Heuer A."/>
            <person name="Rast P."/>
            <person name="Oberbeckmann S."/>
            <person name="Bunk B."/>
            <person name="Jeske O."/>
            <person name="Meyerdierks A."/>
            <person name="Storesund J.E."/>
            <person name="Kallscheuer N."/>
            <person name="Luecker S."/>
            <person name="Lage O.M."/>
            <person name="Pohl T."/>
            <person name="Merkel B.J."/>
            <person name="Hornburger P."/>
            <person name="Mueller R.-W."/>
            <person name="Bruemmer F."/>
            <person name="Labrenz M."/>
            <person name="Spormann A.M."/>
            <person name="Op den Camp H."/>
            <person name="Overmann J."/>
            <person name="Amann R."/>
            <person name="Jetten M.S.M."/>
            <person name="Mascher T."/>
            <person name="Medema M.H."/>
            <person name="Devos D.P."/>
            <person name="Kaster A.-K."/>
            <person name="Ovreas L."/>
            <person name="Rohde M."/>
            <person name="Galperin M.Y."/>
            <person name="Jogler C."/>
        </authorList>
    </citation>
    <scope>NUCLEOTIDE SEQUENCE [LARGE SCALE GENOMIC DNA]</scope>
    <source>
        <strain evidence="3 4">Pan265</strain>
    </source>
</reference>
<dbReference type="GO" id="GO:0006935">
    <property type="term" value="P:chemotaxis"/>
    <property type="evidence" value="ECO:0007669"/>
    <property type="project" value="UniProtKB-KW"/>
</dbReference>
<dbReference type="KEGG" id="mcad:Pan265_26210"/>
<dbReference type="PANTHER" id="PTHR39452:SF1">
    <property type="entry name" value="CHEY-P PHOSPHATASE CHEX"/>
    <property type="match status" value="1"/>
</dbReference>
<protein>
    <submittedName>
        <fullName evidence="3">CheY-P phosphatase CheX</fullName>
        <ecNumber evidence="3">3.-.-.-</ecNumber>
    </submittedName>
</protein>
<dbReference type="PANTHER" id="PTHR39452">
    <property type="entry name" value="CHEY-P PHOSPHATASE CHEX"/>
    <property type="match status" value="1"/>
</dbReference>
<dbReference type="OrthoDB" id="9790435at2"/>
<dbReference type="InterPro" id="IPR038756">
    <property type="entry name" value="CheX-like"/>
</dbReference>
<keyword evidence="3" id="KW-0378">Hydrolase</keyword>
<gene>
    <name evidence="3" type="primary">cheX</name>
    <name evidence="3" type="ORF">Pan265_26210</name>
</gene>
<dbReference type="SUPFAM" id="SSF103039">
    <property type="entry name" value="CheC-like"/>
    <property type="match status" value="1"/>
</dbReference>
<dbReference type="InterPro" id="IPR028976">
    <property type="entry name" value="CheC-like_sf"/>
</dbReference>
<dbReference type="RefSeq" id="WP_145446909.1">
    <property type="nucleotide sequence ID" value="NZ_CP036280.1"/>
</dbReference>
<evidence type="ECO:0000313" key="3">
    <source>
        <dbReference type="EMBL" id="QDU72747.1"/>
    </source>
</evidence>
<dbReference type="EC" id="3.-.-.-" evidence="3"/>
<evidence type="ECO:0000313" key="4">
    <source>
        <dbReference type="Proteomes" id="UP000320386"/>
    </source>
</evidence>
<keyword evidence="4" id="KW-1185">Reference proteome</keyword>
<dbReference type="Proteomes" id="UP000320386">
    <property type="component" value="Chromosome"/>
</dbReference>
<accession>A0A518C0M0</accession>
<dbReference type="EMBL" id="CP036280">
    <property type="protein sequence ID" value="QDU72747.1"/>
    <property type="molecule type" value="Genomic_DNA"/>
</dbReference>
<proteinExistence type="predicted"/>
<dbReference type="GO" id="GO:0016787">
    <property type="term" value="F:hydrolase activity"/>
    <property type="evidence" value="ECO:0007669"/>
    <property type="project" value="UniProtKB-KW"/>
</dbReference>
<dbReference type="Pfam" id="PF13690">
    <property type="entry name" value="CheX"/>
    <property type="match status" value="1"/>
</dbReference>
<evidence type="ECO:0000256" key="1">
    <source>
        <dbReference type="ARBA" id="ARBA00022500"/>
    </source>
</evidence>
<dbReference type="InterPro" id="IPR028051">
    <property type="entry name" value="CheX-like_dom"/>
</dbReference>
<keyword evidence="1" id="KW-0145">Chemotaxis</keyword>
<sequence>MDSSSITPFVQSTSNVFEMMLQLPVTVGKPELKKEPEPAHDVSGIIGLSGDIEGLVVVSFPTSTAERAVSLFTGETLEATNPDFADAIGELVNMISGGAKAQFEGKSIQISVPSVVVGTGHTVFGKKDMKGVTIPCSCDIGEFSVEVSMVEWVNATAA</sequence>
<dbReference type="Gene3D" id="3.40.1550.10">
    <property type="entry name" value="CheC-like"/>
    <property type="match status" value="1"/>
</dbReference>
<evidence type="ECO:0000259" key="2">
    <source>
        <dbReference type="Pfam" id="PF13690"/>
    </source>
</evidence>
<organism evidence="3 4">
    <name type="scientific">Mucisphaera calidilacus</name>
    <dbReference type="NCBI Taxonomy" id="2527982"/>
    <lineage>
        <taxon>Bacteria</taxon>
        <taxon>Pseudomonadati</taxon>
        <taxon>Planctomycetota</taxon>
        <taxon>Phycisphaerae</taxon>
        <taxon>Phycisphaerales</taxon>
        <taxon>Phycisphaeraceae</taxon>
        <taxon>Mucisphaera</taxon>
    </lineage>
</organism>
<name>A0A518C0M0_9BACT</name>
<feature type="domain" description="Chemotaxis phosphatase CheX-like" evidence="2">
    <location>
        <begin position="42"/>
        <end position="136"/>
    </location>
</feature>
<dbReference type="CDD" id="cd17906">
    <property type="entry name" value="CheX"/>
    <property type="match status" value="1"/>
</dbReference>
<dbReference type="AlphaFoldDB" id="A0A518C0M0"/>